<protein>
    <submittedName>
        <fullName evidence="2">Uncharacterized protein</fullName>
    </submittedName>
</protein>
<reference evidence="2 3" key="1">
    <citation type="submission" date="2020-05" db="EMBL/GenBank/DDBJ databases">
        <authorList>
            <person name="Whitworth D."/>
        </authorList>
    </citation>
    <scope>NUCLEOTIDE SEQUENCE [LARGE SCALE GENOMIC DNA]</scope>
    <source>
        <strain evidence="2 3">AM005</strain>
    </source>
</reference>
<sequence length="370" mass="38745">MEILEMQLRKTLGAAALVTAATMASMAGCSGRDDDTDPLPDAGCLGTCSPDSGTGDAGTGDAGTGDAGTGDAGIQTVTIREARLLGDRPQIILEGVVVTTVVYVSSKDTGISADFWVADPNNAQDGIFVQKYRTDPPTTYVPARGDILTIQGYVQNNSRFRDREGYRKVLKNNFDFRGAGEATPMVITKTGTMTPPNDIAVSIDNGFGNADGGVGRPNLEHLGARVHIQGPLTLTDANPMAMKRLATPDGGEDTMHFGFEVSGGVLVNNLTTFGTTTDGGAPRCDYRDMVNDGGSVTFPDGIRGVWDTFTHAPCMDGGTSTFSCFNDAGVIPGTTNTWTTVLYPEGCDDLQGVVTQPETLRPAAPGAQTE</sequence>
<evidence type="ECO:0000256" key="1">
    <source>
        <dbReference type="SAM" id="MobiDB-lite"/>
    </source>
</evidence>
<feature type="region of interest" description="Disordered" evidence="1">
    <location>
        <begin position="49"/>
        <end position="72"/>
    </location>
</feature>
<evidence type="ECO:0000313" key="2">
    <source>
        <dbReference type="EMBL" id="NOJ78217.1"/>
    </source>
</evidence>
<dbReference type="Proteomes" id="UP000533080">
    <property type="component" value="Unassembled WGS sequence"/>
</dbReference>
<dbReference type="AlphaFoldDB" id="A0A7Y4IF98"/>
<feature type="compositionally biased region" description="Gly residues" evidence="1">
    <location>
        <begin position="55"/>
        <end position="71"/>
    </location>
</feature>
<comment type="caution">
    <text evidence="2">The sequence shown here is derived from an EMBL/GenBank/DDBJ whole genome shotgun (WGS) entry which is preliminary data.</text>
</comment>
<proteinExistence type="predicted"/>
<dbReference type="EMBL" id="JABFNT010000018">
    <property type="protein sequence ID" value="NOJ78217.1"/>
    <property type="molecule type" value="Genomic_DNA"/>
</dbReference>
<gene>
    <name evidence="2" type="ORF">HNV28_07665</name>
</gene>
<accession>A0A7Y4IF98</accession>
<evidence type="ECO:0000313" key="3">
    <source>
        <dbReference type="Proteomes" id="UP000533080"/>
    </source>
</evidence>
<name>A0A7Y4IF98_MYXXA</name>
<organism evidence="2 3">
    <name type="scientific">Myxococcus xanthus</name>
    <dbReference type="NCBI Taxonomy" id="34"/>
    <lineage>
        <taxon>Bacteria</taxon>
        <taxon>Pseudomonadati</taxon>
        <taxon>Myxococcota</taxon>
        <taxon>Myxococcia</taxon>
        <taxon>Myxococcales</taxon>
        <taxon>Cystobacterineae</taxon>
        <taxon>Myxococcaceae</taxon>
        <taxon>Myxococcus</taxon>
    </lineage>
</organism>